<dbReference type="EMBL" id="JAHFVK010000001">
    <property type="protein sequence ID" value="MBT2134399.1"/>
    <property type="molecule type" value="Genomic_DNA"/>
</dbReference>
<reference evidence="3 4" key="1">
    <citation type="submission" date="2021-05" db="EMBL/GenBank/DDBJ databases">
        <title>Croceibacterium sp. LX-88 genome sequence.</title>
        <authorList>
            <person name="Luo X."/>
        </authorList>
    </citation>
    <scope>NUCLEOTIDE SEQUENCE [LARGE SCALE GENOMIC DNA]</scope>
    <source>
        <strain evidence="3 4">LX-88</strain>
    </source>
</reference>
<sequence length="226" mass="23497">MRTVLSRGLGALALMSLVHAAPALASDGQGRLQVKALATAVLPDGKIDKVNADLVGLPANTQTQANDNVVPTLAVEYFFSPGLSVETICCMTQHDVDGTTGLPGAELVSDAKLIPATVTLKYHLNTGGISPYIGAGPAYFLFIGEDPGAATVALGVDKLTLSNELGVVLQAGVDVPLNGRGLALSLDAKRYFIGTTARWYDGGVKVIETEHDLDPWVLSAGLGVRF</sequence>
<gene>
    <name evidence="3" type="ORF">KK137_08650</name>
</gene>
<evidence type="ECO:0000256" key="2">
    <source>
        <dbReference type="SAM" id="SignalP"/>
    </source>
</evidence>
<evidence type="ECO:0000313" key="4">
    <source>
        <dbReference type="Proteomes" id="UP000811255"/>
    </source>
</evidence>
<dbReference type="PANTHER" id="PTHR36920">
    <property type="match status" value="1"/>
</dbReference>
<name>A0ABS5W3W9_9SPHN</name>
<dbReference type="Gene3D" id="2.40.160.20">
    <property type="match status" value="1"/>
</dbReference>
<proteinExistence type="inferred from homology"/>
<keyword evidence="2" id="KW-0732">Signal</keyword>
<dbReference type="InterPro" id="IPR005618">
    <property type="entry name" value="OMPW"/>
</dbReference>
<dbReference type="SUPFAM" id="SSF56925">
    <property type="entry name" value="OMPA-like"/>
    <property type="match status" value="1"/>
</dbReference>
<accession>A0ABS5W3W9</accession>
<comment type="similarity">
    <text evidence="1">Belongs to the OmpW/AlkL family.</text>
</comment>
<feature type="chain" id="PRO_5045600048" evidence="2">
    <location>
        <begin position="21"/>
        <end position="226"/>
    </location>
</feature>
<dbReference type="Pfam" id="PF03922">
    <property type="entry name" value="OmpW"/>
    <property type="match status" value="1"/>
</dbReference>
<keyword evidence="4" id="KW-1185">Reference proteome</keyword>
<feature type="signal peptide" evidence="2">
    <location>
        <begin position="1"/>
        <end position="20"/>
    </location>
</feature>
<dbReference type="Proteomes" id="UP000811255">
    <property type="component" value="Unassembled WGS sequence"/>
</dbReference>
<dbReference type="PANTHER" id="PTHR36920:SF1">
    <property type="entry name" value="OUTER MEMBRANE PROTEIN W"/>
    <property type="match status" value="1"/>
</dbReference>
<protein>
    <submittedName>
        <fullName evidence="3">Outer membrane beta-barrel protein</fullName>
    </submittedName>
</protein>
<organism evidence="3 4">
    <name type="scientific">Croceibacterium selenioxidans</name>
    <dbReference type="NCBI Taxonomy" id="2838833"/>
    <lineage>
        <taxon>Bacteria</taxon>
        <taxon>Pseudomonadati</taxon>
        <taxon>Pseudomonadota</taxon>
        <taxon>Alphaproteobacteria</taxon>
        <taxon>Sphingomonadales</taxon>
        <taxon>Erythrobacteraceae</taxon>
        <taxon>Croceibacterium</taxon>
    </lineage>
</organism>
<dbReference type="InterPro" id="IPR011250">
    <property type="entry name" value="OMP/PagP_B-barrel"/>
</dbReference>
<evidence type="ECO:0000313" key="3">
    <source>
        <dbReference type="EMBL" id="MBT2134399.1"/>
    </source>
</evidence>
<evidence type="ECO:0000256" key="1">
    <source>
        <dbReference type="ARBA" id="ARBA00009330"/>
    </source>
</evidence>
<comment type="caution">
    <text evidence="3">The sequence shown here is derived from an EMBL/GenBank/DDBJ whole genome shotgun (WGS) entry which is preliminary data.</text>
</comment>